<feature type="region of interest" description="Disordered" evidence="1">
    <location>
        <begin position="70"/>
        <end position="108"/>
    </location>
</feature>
<gene>
    <name evidence="2" type="ORF">CSUI_005678</name>
</gene>
<evidence type="ECO:0000256" key="1">
    <source>
        <dbReference type="SAM" id="MobiDB-lite"/>
    </source>
</evidence>
<dbReference type="VEuPathDB" id="ToxoDB:CSUI_005678"/>
<dbReference type="RefSeq" id="XP_067922164.1">
    <property type="nucleotide sequence ID" value="XM_068065848.1"/>
</dbReference>
<dbReference type="AlphaFoldDB" id="A0A2C6KX37"/>
<feature type="region of interest" description="Disordered" evidence="1">
    <location>
        <begin position="476"/>
        <end position="496"/>
    </location>
</feature>
<protein>
    <submittedName>
        <fullName evidence="2">Uncharacterized protein</fullName>
    </submittedName>
</protein>
<accession>A0A2C6KX37</accession>
<feature type="region of interest" description="Disordered" evidence="1">
    <location>
        <begin position="981"/>
        <end position="1005"/>
    </location>
</feature>
<dbReference type="GeneID" id="94429059"/>
<evidence type="ECO:0000313" key="3">
    <source>
        <dbReference type="Proteomes" id="UP000221165"/>
    </source>
</evidence>
<feature type="region of interest" description="Disordered" evidence="1">
    <location>
        <begin position="802"/>
        <end position="830"/>
    </location>
</feature>
<feature type="compositionally biased region" description="Polar residues" evidence="1">
    <location>
        <begin position="691"/>
        <end position="701"/>
    </location>
</feature>
<feature type="compositionally biased region" description="Basic and acidic residues" evidence="1">
    <location>
        <begin position="476"/>
        <end position="488"/>
    </location>
</feature>
<keyword evidence="3" id="KW-1185">Reference proteome</keyword>
<reference evidence="2 3" key="1">
    <citation type="journal article" date="2017" name="Int. J. Parasitol.">
        <title>The genome of the protozoan parasite Cystoisospora suis and a reverse vaccinology approach to identify vaccine candidates.</title>
        <authorList>
            <person name="Palmieri N."/>
            <person name="Shrestha A."/>
            <person name="Ruttkowski B."/>
            <person name="Beck T."/>
            <person name="Vogl C."/>
            <person name="Tomley F."/>
            <person name="Blake D.P."/>
            <person name="Joachim A."/>
        </authorList>
    </citation>
    <scope>NUCLEOTIDE SEQUENCE [LARGE SCALE GENOMIC DNA]</scope>
    <source>
        <strain evidence="2 3">Wien I</strain>
    </source>
</reference>
<comment type="caution">
    <text evidence="2">The sequence shown here is derived from an EMBL/GenBank/DDBJ whole genome shotgun (WGS) entry which is preliminary data.</text>
</comment>
<evidence type="ECO:0000313" key="2">
    <source>
        <dbReference type="EMBL" id="PHJ20476.1"/>
    </source>
</evidence>
<dbReference type="Proteomes" id="UP000221165">
    <property type="component" value="Unassembled WGS sequence"/>
</dbReference>
<name>A0A2C6KX37_9APIC</name>
<feature type="region of interest" description="Disordered" evidence="1">
    <location>
        <begin position="658"/>
        <end position="717"/>
    </location>
</feature>
<dbReference type="EMBL" id="MIGC01002743">
    <property type="protein sequence ID" value="PHJ20476.1"/>
    <property type="molecule type" value="Genomic_DNA"/>
</dbReference>
<sequence>MCPLRMEEEEVIGAGICFVLPLSHSMEWPAGGRVNTPCCVGATASGSQNGVEIDTNLHCSLINSLLEDDEEKQQYPGEEASTNSDCLSAGKWPDMGSEKTGASTPGSASEVSFFMGSRPGTATINTDSSVNLYQSPREEDKYSTPLSCLRTTSPVENLPGRTPFLRNPVPVPPVVGNQPVDVALGTPHAAAETNSSDALSNLSSSLFSLVTAPGGGASSPRDAQLALPSLAFPPSQIVTSGSPDLDESRRITDSLLDGEKRGERHFQGTVPPSPAGGNFTRAVESFIWHDVWRTEDKVTLDTVCQTTDSDGCGAIWNEPEHPDQSVEKQGFAPDLERSKDPLKTPIFPGLIGPAAGSTPGHGGHLETIDTPHVPSGEPGAGKTRADVELDTACLLLAALQPTHSLPPSHASQTSTACCTSVPSSPSKRAEACGILNGSGGWEHEWPSPSSRSSGSCRGQLFPCYSETVPEIAGCKREAEPGGKEERTPTEFTGSGNCGTRERRLRCSADEVERGRFNGETDVACELQCLEVFNPSTVPKGSPISVGECLRFARVTGRTVGDVHEYNHLDAESGDRAADTGPWTHGRSVFSLARAQPTYPSRGIILNTVNSTDFHFPPENALHCGTATCASATAGEGAIRSGPVGLSDWRGTVGASGLSALRQGPNHERTLQSEGPVASAFPRGPGAAGSLTFDTSFQSADGPSQRPPQLPSSRCRGPAYVGPPFRSAIETVNLEPPQEGMSARSHFTQQGDCWNSSSRMMHRDRAPLKFHDQPRVREGASFPVSGWRPDTSLLVPNIEHTDGQAAAWPPDSRNVKPERPKFSGGGPPAPVRGRLTLQEVLDSPSDVCSLKFPACETRRGGSSSWKIESPMAATLGKLLAAYSGPCPASQSRPGCSMKPDKQSCLNDEHLVRQGSYVVGGPEQTNRRGANVQNTTYGWGKKAHQHQAGVTVAGQHRAQGRQPQGKAIDGVVSSLSFGSVPQADLQSASAAGVRKDCQSHSRSRGKN</sequence>
<proteinExistence type="predicted"/>
<organism evidence="2 3">
    <name type="scientific">Cystoisospora suis</name>
    <dbReference type="NCBI Taxonomy" id="483139"/>
    <lineage>
        <taxon>Eukaryota</taxon>
        <taxon>Sar</taxon>
        <taxon>Alveolata</taxon>
        <taxon>Apicomplexa</taxon>
        <taxon>Conoidasida</taxon>
        <taxon>Coccidia</taxon>
        <taxon>Eucoccidiorida</taxon>
        <taxon>Eimeriorina</taxon>
        <taxon>Sarcocystidae</taxon>
        <taxon>Cystoisospora</taxon>
    </lineage>
</organism>